<dbReference type="PANTHER" id="PTHR21437:SF2">
    <property type="entry name" value="ANKYRIN REPEAT AND FIBRONECTIN TYPE-III DOMAIN-CONTAINING PROTEIN 1-LIKE"/>
    <property type="match status" value="1"/>
</dbReference>
<dbReference type="Pfam" id="PF00041">
    <property type="entry name" value="fn3"/>
    <property type="match status" value="1"/>
</dbReference>
<evidence type="ECO:0000259" key="2">
    <source>
        <dbReference type="PROSITE" id="PS50853"/>
    </source>
</evidence>
<keyword evidence="4" id="KW-1185">Reference proteome</keyword>
<gene>
    <name evidence="3" type="ORF">PECUL_23A038086</name>
</gene>
<reference evidence="3" key="1">
    <citation type="submission" date="2022-03" db="EMBL/GenBank/DDBJ databases">
        <authorList>
            <person name="Alioto T."/>
            <person name="Alioto T."/>
            <person name="Gomez Garrido J."/>
        </authorList>
    </citation>
    <scope>NUCLEOTIDE SEQUENCE</scope>
</reference>
<protein>
    <submittedName>
        <fullName evidence="3">Ankyrin repeat and fibronectin type-III domain-containing 1-like</fullName>
    </submittedName>
</protein>
<dbReference type="GO" id="GO:0061172">
    <property type="term" value="P:regulation of establishment of bipolar cell polarity"/>
    <property type="evidence" value="ECO:0007669"/>
    <property type="project" value="TreeGrafter"/>
</dbReference>
<dbReference type="Gene3D" id="1.25.40.20">
    <property type="entry name" value="Ankyrin repeat-containing domain"/>
    <property type="match status" value="1"/>
</dbReference>
<dbReference type="GO" id="GO:0005819">
    <property type="term" value="C:spindle"/>
    <property type="evidence" value="ECO:0007669"/>
    <property type="project" value="TreeGrafter"/>
</dbReference>
<dbReference type="InterPro" id="IPR036116">
    <property type="entry name" value="FN3_sf"/>
</dbReference>
<sequence length="1379" mass="157049">MSSFGKLTEYFSLRKSREDIRPGRSTGKRSGSYCCTVTQSRSLDRKLQRPVLGKSLTLPSIPQSPVLTRVPQLQESLPRLPQTCSSSSDNLISCKLPPAVDSCQPGDRQLTTGGLTQRLISSAEEPRLTHQRSFNMRKSISVDNHLSTCHYPLHPPDPQGQRVKSKLRRQFSLGSADRKEFQTPRSLGGLSKFTHRLSLKERSEKRNDAQLAPLEQPVFRQRSLSIEWSSSPKMTQQMRDLQLGQTKKPPGPSSPNAAKRLYRNLSGKFRVNYTSFDEGSLAARNEKERLRKSCLFQGNAALFEAVEMQNLDRVQELLKQYSVEELDLNTPNSEGLLPLDIAIMTNNAPIAKTLLHSGAKESPHFMSLESRSLHLSTLVREAEQRVNDLTAQVVNEAPNADCSENEKQLKSWEWRYRLYKRMKAGFEHARVPDAPTNVRLAVTSSTTLQVSFQEPLSVNSAVVTKYKVEWSLSSFFSPNVGEVVIEKLRNLHFNIRGLISGTRYYVQVSAYNMKGWGPPQTSLPAFAIPSNWREYDGRAPRRRGQAEALDLLLGQVKTGHQQCVCHEPFKNQSQSRKHSVSKSLKHLFHPSSKFLKGLKRGLYLASIFYKDDNILVTHEDQIPVVEIDDSYSCLLMQDFLWFTKLSCMWDDILWLRQCVTVSQSSCSCILQTRFKMLLAVSQMQGLLGLQELGQVFFEPIKDKQGNILIVTLKEVKLSQTLENVRWMPVFKLQTHRKSVSSPDEPNALDVLLMTLHEKLAYHRRSSQPLPPGLYLGYLKLSSAVDQIRVLVPERLPNILCHVKIRANSNISREEWEWIQTLDNVEESVTNEQNSESSQTLLLQEIKTAVKELTCQVNIPLHEAKDFRLYSQEVLEFGGQVSFLLLLPPSDDVCTAPGQNNPYTPYSGFLTLPLQIFELVNFFTYDREFISQYCHVSALLELESLLSQQSLREAFSDSELTTAKQRHQQIQDYIQQMEEIWREMRWLMDALQHARYKQPSCAVPLTWFLDKPGEVYLKEKPSSTSSHLDYIPSPNASPETSRKLNADLLSAHYSDNELIDVKFPNQSSPLLDLHGVSDEEGSSEVFLATDSDYDSSRAQSPKELDLVYPLGQECGRRTIRSFRDGTPDVLQTHESKVLPQEEERLPQLYDSDFVLPSRQIELLRITEKRQAYCIRTSSLDFPKQPYKASRKSCPGSVDSSPTETNSGHRSARGLRTSTSFSPDRDLPCDRSGRIYRTHSVEWSHDFQEPLEPRFVTGQGKRNSSVTLRIFPKYETGLSKEMSVKLHITSKTPAQEVVKLVVLQMNEISRSMLGTTEAYCYDEDQLEHFALVFTSDNNKEQWLADEFLPFSLHTAWNKGHFSVRIRETSPLLFQYGPATTV</sequence>
<dbReference type="SMART" id="SM00248">
    <property type="entry name" value="ANK"/>
    <property type="match status" value="2"/>
</dbReference>
<dbReference type="SUPFAM" id="SSF48403">
    <property type="entry name" value="Ankyrin repeat"/>
    <property type="match status" value="1"/>
</dbReference>
<feature type="region of interest" description="Disordered" evidence="1">
    <location>
        <begin position="1182"/>
        <end position="1224"/>
    </location>
</feature>
<dbReference type="PANTHER" id="PTHR21437">
    <property type="entry name" value="WIDE AWAKE"/>
    <property type="match status" value="1"/>
</dbReference>
<evidence type="ECO:0000313" key="3">
    <source>
        <dbReference type="EMBL" id="CAH2307637.1"/>
    </source>
</evidence>
<feature type="domain" description="Fibronectin type-III" evidence="2">
    <location>
        <begin position="434"/>
        <end position="530"/>
    </location>
</feature>
<dbReference type="InterPro" id="IPR002110">
    <property type="entry name" value="Ankyrin_rpt"/>
</dbReference>
<dbReference type="SUPFAM" id="SSF49265">
    <property type="entry name" value="Fibronectin type III"/>
    <property type="match status" value="1"/>
</dbReference>
<name>A0AAD1SU92_PELCU</name>
<dbReference type="GO" id="GO:0000132">
    <property type="term" value="P:establishment of mitotic spindle orientation"/>
    <property type="evidence" value="ECO:0007669"/>
    <property type="project" value="TreeGrafter"/>
</dbReference>
<dbReference type="InterPro" id="IPR039269">
    <property type="entry name" value="ANKFN1"/>
</dbReference>
<dbReference type="Proteomes" id="UP001295444">
    <property type="component" value="Chromosome 07"/>
</dbReference>
<dbReference type="PROSITE" id="PS50853">
    <property type="entry name" value="FN3"/>
    <property type="match status" value="1"/>
</dbReference>
<organism evidence="3 4">
    <name type="scientific">Pelobates cultripes</name>
    <name type="common">Western spadefoot toad</name>
    <dbReference type="NCBI Taxonomy" id="61616"/>
    <lineage>
        <taxon>Eukaryota</taxon>
        <taxon>Metazoa</taxon>
        <taxon>Chordata</taxon>
        <taxon>Craniata</taxon>
        <taxon>Vertebrata</taxon>
        <taxon>Euteleostomi</taxon>
        <taxon>Amphibia</taxon>
        <taxon>Batrachia</taxon>
        <taxon>Anura</taxon>
        <taxon>Pelobatoidea</taxon>
        <taxon>Pelobatidae</taxon>
        <taxon>Pelobates</taxon>
    </lineage>
</organism>
<evidence type="ECO:0000256" key="1">
    <source>
        <dbReference type="SAM" id="MobiDB-lite"/>
    </source>
</evidence>
<dbReference type="SMART" id="SM00060">
    <property type="entry name" value="FN3"/>
    <property type="match status" value="1"/>
</dbReference>
<accession>A0AAD1SU92</accession>
<proteinExistence type="predicted"/>
<dbReference type="InterPro" id="IPR013783">
    <property type="entry name" value="Ig-like_fold"/>
</dbReference>
<evidence type="ECO:0000313" key="4">
    <source>
        <dbReference type="Proteomes" id="UP001295444"/>
    </source>
</evidence>
<dbReference type="CDD" id="cd17117">
    <property type="entry name" value="RA_ANKFN1_like"/>
    <property type="match status" value="1"/>
</dbReference>
<feature type="compositionally biased region" description="Polar residues" evidence="1">
    <location>
        <begin position="1196"/>
        <end position="1207"/>
    </location>
</feature>
<dbReference type="CDD" id="cd00063">
    <property type="entry name" value="FN3"/>
    <property type="match status" value="1"/>
</dbReference>
<dbReference type="InterPro" id="IPR036770">
    <property type="entry name" value="Ankyrin_rpt-contain_sf"/>
</dbReference>
<dbReference type="EMBL" id="OW240918">
    <property type="protein sequence ID" value="CAH2307637.1"/>
    <property type="molecule type" value="Genomic_DNA"/>
</dbReference>
<dbReference type="Gene3D" id="2.60.40.10">
    <property type="entry name" value="Immunoglobulins"/>
    <property type="match status" value="1"/>
</dbReference>
<dbReference type="InterPro" id="IPR003961">
    <property type="entry name" value="FN3_dom"/>
</dbReference>